<dbReference type="Pfam" id="PF22208">
    <property type="entry name" value="Cas_Csm6_CARF"/>
    <property type="match status" value="1"/>
</dbReference>
<dbReference type="CDD" id="cd09699">
    <property type="entry name" value="Csm6_III-A"/>
    <property type="match status" value="1"/>
</dbReference>
<accession>Q7D6I6</accession>
<evidence type="ECO:0008006" key="5">
    <source>
        <dbReference type="Google" id="ProtNLM"/>
    </source>
</evidence>
<evidence type="ECO:0000313" key="3">
    <source>
        <dbReference type="EMBL" id="AAK47210.1"/>
    </source>
</evidence>
<reference evidence="3 4" key="1">
    <citation type="journal article" date="2002" name="J. Bacteriol.">
        <title>Whole-genome comparison of Mycobacterium tuberculosis clinical and laboratory strains.</title>
        <authorList>
            <person name="Fleischmann R.D."/>
            <person name="Alland D."/>
            <person name="Eisen J.A."/>
            <person name="Carpenter L."/>
            <person name="White O."/>
            <person name="Peterson J."/>
            <person name="DeBoy R."/>
            <person name="Dodson R."/>
            <person name="Gwinn M."/>
            <person name="Haft D."/>
            <person name="Hickey E."/>
            <person name="Kolonay J.F."/>
            <person name="Nelson W.C."/>
            <person name="Umayam L.A."/>
            <person name="Ermolaeva M."/>
            <person name="Salzberg S.L."/>
            <person name="Delcher A."/>
            <person name="Utterback T."/>
            <person name="Weidman J."/>
            <person name="Khouri H."/>
            <person name="Gill J."/>
            <person name="Mikula A."/>
            <person name="Bishai W."/>
            <person name="Jacobs Jr W.R.Jr."/>
            <person name="Venter J.C."/>
            <person name="Fraser C.M."/>
        </authorList>
    </citation>
    <scope>NUCLEOTIDE SEQUENCE [LARGE SCALE GENOMIC DNA]</scope>
    <source>
        <strain evidence="4">CDC 1551 / Oshkosh</strain>
    </source>
</reference>
<keyword evidence="4" id="KW-1185">Reference proteome</keyword>
<sequence length="430" mass="47933">MLRDGSVRAVDQESRMILFSPIGTADPITALGDGPMLHIVRHYRPIVVVLFLSAEIAAFENADRRYSAAITRLAPETDVRIVTYTNPSVHRFDLFVPVFRNHLVELSAEFPDRTILLNTSSGTPAMQAALVAINVFGIPRTTAVQVSTPARALSKPGDRESPDAYDLELMWDANDDNQPGAPNRCFEATSAALGALLERANLKQLIVSYDYSAAVTIAADSRLPDQVSNLIRGAMHRSRLEHLVAPKFFKDTAFTYDPANKVAEYISALALLAKREQWAEFARSATPAITIVLRAAVAKHLPEDRYLDDMGRVDRRKLEREPEIRCALKHPPKSPNAEWYLYTKDWLALLRQFAPDRVGALEVLGRFESRVRNTAAHEIVSISEDRITKDGGLLPEQLLKILARETGADLTLYDRLNDEIIRQIDMAPLG</sequence>
<organism evidence="3 4">
    <name type="scientific">Mycobacterium tuberculosis (strain CDC 1551 / Oshkosh)</name>
    <dbReference type="NCBI Taxonomy" id="83331"/>
    <lineage>
        <taxon>Bacteria</taxon>
        <taxon>Bacillati</taxon>
        <taxon>Actinomycetota</taxon>
        <taxon>Actinomycetes</taxon>
        <taxon>Mycobacteriales</taxon>
        <taxon>Mycobacteriaceae</taxon>
        <taxon>Mycobacterium</taxon>
        <taxon>Mycobacterium tuberculosis complex</taxon>
    </lineage>
</organism>
<dbReference type="HOGENOM" id="CLU_047385_3_0_11"/>
<dbReference type="KEGG" id="mtc:MT2885"/>
<evidence type="ECO:0000259" key="2">
    <source>
        <dbReference type="Pfam" id="PF22208"/>
    </source>
</evidence>
<dbReference type="EMBL" id="AE000516">
    <property type="protein sequence ID" value="AAK47210.1"/>
    <property type="molecule type" value="Genomic_DNA"/>
</dbReference>
<feature type="domain" description="Csm6 HEPN" evidence="1">
    <location>
        <begin position="256"/>
        <end position="421"/>
    </location>
</feature>
<proteinExistence type="predicted"/>
<dbReference type="NCBIfam" id="TIGR02672">
    <property type="entry name" value="cas_csm6"/>
    <property type="match status" value="1"/>
</dbReference>
<dbReference type="InterPro" id="IPR013489">
    <property type="entry name" value="CRISPR-assoc_prot_Csm6"/>
</dbReference>
<dbReference type="AlphaFoldDB" id="Q7D6I6"/>
<dbReference type="Proteomes" id="UP000001020">
    <property type="component" value="Chromosome"/>
</dbReference>
<name>Q7D6I6_MYCTO</name>
<dbReference type="Pfam" id="PF09659">
    <property type="entry name" value="Cas_Csm6_HEPN"/>
    <property type="match status" value="1"/>
</dbReference>
<evidence type="ECO:0000313" key="4">
    <source>
        <dbReference type="Proteomes" id="UP000001020"/>
    </source>
</evidence>
<feature type="domain" description="Csm6 CARF" evidence="2">
    <location>
        <begin position="78"/>
        <end position="185"/>
    </location>
</feature>
<dbReference type="InterPro" id="IPR053955">
    <property type="entry name" value="Csm6_CARF"/>
</dbReference>
<dbReference type="InterPro" id="IPR053941">
    <property type="entry name" value="Csm6_HEPN"/>
</dbReference>
<evidence type="ECO:0000259" key="1">
    <source>
        <dbReference type="Pfam" id="PF09659"/>
    </source>
</evidence>
<dbReference type="Pfam" id="PF22206">
    <property type="entry name" value="Cas_Csm6_6H"/>
    <property type="match status" value="1"/>
</dbReference>
<gene>
    <name evidence="3" type="ordered locus">MT2885</name>
</gene>
<protein>
    <recommendedName>
        <fullName evidence="5">CRISPR-associated protein Csm6</fullName>
    </recommendedName>
</protein>